<protein>
    <recommendedName>
        <fullName evidence="4">Outer membrane protein beta-barrel domain-containing protein</fullName>
    </recommendedName>
</protein>
<feature type="signal peptide" evidence="1">
    <location>
        <begin position="1"/>
        <end position="19"/>
    </location>
</feature>
<reference evidence="2 3" key="1">
    <citation type="submission" date="2024-09" db="EMBL/GenBank/DDBJ databases">
        <authorList>
            <person name="Sun Q."/>
            <person name="Mori K."/>
        </authorList>
    </citation>
    <scope>NUCLEOTIDE SEQUENCE [LARGE SCALE GENOMIC DNA]</scope>
    <source>
        <strain evidence="2 3">CECT 7955</strain>
    </source>
</reference>
<evidence type="ECO:0000256" key="1">
    <source>
        <dbReference type="SAM" id="SignalP"/>
    </source>
</evidence>
<comment type="caution">
    <text evidence="2">The sequence shown here is derived from an EMBL/GenBank/DDBJ whole genome shotgun (WGS) entry which is preliminary data.</text>
</comment>
<keyword evidence="1" id="KW-0732">Signal</keyword>
<dbReference type="RefSeq" id="WP_236457634.1">
    <property type="nucleotide sequence ID" value="NZ_CBCSGE010000013.1"/>
</dbReference>
<dbReference type="Proteomes" id="UP001589607">
    <property type="component" value="Unassembled WGS sequence"/>
</dbReference>
<evidence type="ECO:0000313" key="2">
    <source>
        <dbReference type="EMBL" id="MFB9096099.1"/>
    </source>
</evidence>
<dbReference type="EMBL" id="JBHMEY010000013">
    <property type="protein sequence ID" value="MFB9096099.1"/>
    <property type="molecule type" value="Genomic_DNA"/>
</dbReference>
<organism evidence="2 3">
    <name type="scientific">Flavobacterium jumunjinense</name>
    <dbReference type="NCBI Taxonomy" id="998845"/>
    <lineage>
        <taxon>Bacteria</taxon>
        <taxon>Pseudomonadati</taxon>
        <taxon>Bacteroidota</taxon>
        <taxon>Flavobacteriia</taxon>
        <taxon>Flavobacteriales</taxon>
        <taxon>Flavobacteriaceae</taxon>
        <taxon>Flavobacterium</taxon>
    </lineage>
</organism>
<gene>
    <name evidence="2" type="ORF">ACFFVF_06205</name>
</gene>
<keyword evidence="3" id="KW-1185">Reference proteome</keyword>
<proteinExistence type="predicted"/>
<sequence length="170" mass="19614">MIRYIVIIALFLSINNCFSQDSTYVFHNRTHFDNIKTNDIRLGIGINHTFYSEIGYAKHLSNIGDTGYFSRGYYVAVEWLPKSPNFTDVYAIKVGYEVSAFLLHLGMETKYQTDFDETDFVVTPKIGFGLFSYVSLSYGYTISTNKSPFENVSKNQFSLIFNIPVRKRTR</sequence>
<name>A0ABV5GL30_9FLAO</name>
<evidence type="ECO:0008006" key="4">
    <source>
        <dbReference type="Google" id="ProtNLM"/>
    </source>
</evidence>
<accession>A0ABV5GL30</accession>
<feature type="chain" id="PRO_5046476206" description="Outer membrane protein beta-barrel domain-containing protein" evidence="1">
    <location>
        <begin position="20"/>
        <end position="170"/>
    </location>
</feature>
<evidence type="ECO:0000313" key="3">
    <source>
        <dbReference type="Proteomes" id="UP001589607"/>
    </source>
</evidence>